<accession>A0AC35GBZ7</accession>
<sequence>MISCEICSKPLSEKSCGINFCIECVEIYQQMSQNEYLNFICKNRNNCLNEPSSKGNECQKCHFEKCVKAPDSFSSSENTQLSNMQRFIFNDL</sequence>
<dbReference type="WBParaSite" id="PS1159_v2.g3629.t1">
    <property type="protein sequence ID" value="PS1159_v2.g3629.t1"/>
    <property type="gene ID" value="PS1159_v2.g3629"/>
</dbReference>
<name>A0AC35GBZ7_9BILA</name>
<proteinExistence type="predicted"/>
<organism evidence="1 2">
    <name type="scientific">Panagrolaimus sp. PS1159</name>
    <dbReference type="NCBI Taxonomy" id="55785"/>
    <lineage>
        <taxon>Eukaryota</taxon>
        <taxon>Metazoa</taxon>
        <taxon>Ecdysozoa</taxon>
        <taxon>Nematoda</taxon>
        <taxon>Chromadorea</taxon>
        <taxon>Rhabditida</taxon>
        <taxon>Tylenchina</taxon>
        <taxon>Panagrolaimomorpha</taxon>
        <taxon>Panagrolaimoidea</taxon>
        <taxon>Panagrolaimidae</taxon>
        <taxon>Panagrolaimus</taxon>
    </lineage>
</organism>
<dbReference type="Proteomes" id="UP000887580">
    <property type="component" value="Unplaced"/>
</dbReference>
<protein>
    <submittedName>
        <fullName evidence="2">Nuclear receptor domain-containing protein</fullName>
    </submittedName>
</protein>
<reference evidence="2" key="1">
    <citation type="submission" date="2022-11" db="UniProtKB">
        <authorList>
            <consortium name="WormBaseParasite"/>
        </authorList>
    </citation>
    <scope>IDENTIFICATION</scope>
</reference>
<evidence type="ECO:0000313" key="2">
    <source>
        <dbReference type="WBParaSite" id="PS1159_v2.g3629.t1"/>
    </source>
</evidence>
<evidence type="ECO:0000313" key="1">
    <source>
        <dbReference type="Proteomes" id="UP000887580"/>
    </source>
</evidence>